<protein>
    <submittedName>
        <fullName evidence="3">Alpha/beta hydrolase family protein</fullName>
    </submittedName>
</protein>
<dbReference type="SUPFAM" id="SSF53474">
    <property type="entry name" value="alpha/beta-Hydrolases"/>
    <property type="match status" value="1"/>
</dbReference>
<dbReference type="Pfam" id="PF12697">
    <property type="entry name" value="Abhydrolase_6"/>
    <property type="match status" value="1"/>
</dbReference>
<keyword evidence="3" id="KW-0378">Hydrolase</keyword>
<dbReference type="STRING" id="455193.SAMN05421805_101724"/>
<evidence type="ECO:0000313" key="5">
    <source>
        <dbReference type="Proteomes" id="UP000270697"/>
    </source>
</evidence>
<evidence type="ECO:0000313" key="2">
    <source>
        <dbReference type="EMBL" id="RKT89171.1"/>
    </source>
</evidence>
<reference evidence="2 5" key="2">
    <citation type="submission" date="2018-10" db="EMBL/GenBank/DDBJ databases">
        <title>Sequencing the genomes of 1000 actinobacteria strains.</title>
        <authorList>
            <person name="Klenk H.-P."/>
        </authorList>
    </citation>
    <scope>NUCLEOTIDE SEQUENCE [LARGE SCALE GENOMIC DNA]</scope>
    <source>
        <strain evidence="2 5">DSM 45119</strain>
    </source>
</reference>
<reference evidence="3 4" key="1">
    <citation type="submission" date="2016-10" db="EMBL/GenBank/DDBJ databases">
        <authorList>
            <person name="de Groot N.N."/>
        </authorList>
    </citation>
    <scope>NUCLEOTIDE SEQUENCE [LARGE SCALE GENOMIC DNA]</scope>
    <source>
        <strain evidence="3 4">CPCC 201259</strain>
    </source>
</reference>
<evidence type="ECO:0000313" key="4">
    <source>
        <dbReference type="Proteomes" id="UP000199398"/>
    </source>
</evidence>
<dbReference type="InterPro" id="IPR029058">
    <property type="entry name" value="AB_hydrolase_fold"/>
</dbReference>
<dbReference type="InterPro" id="IPR052897">
    <property type="entry name" value="Sec-Metab_Biosynth_Hydrolase"/>
</dbReference>
<dbReference type="EMBL" id="FOUP01000001">
    <property type="protein sequence ID" value="SFM56533.1"/>
    <property type="molecule type" value="Genomic_DNA"/>
</dbReference>
<proteinExistence type="predicted"/>
<accession>A0A1I4RX09</accession>
<dbReference type="PANTHER" id="PTHR37017">
    <property type="entry name" value="AB HYDROLASE-1 DOMAIN-CONTAINING PROTEIN-RELATED"/>
    <property type="match status" value="1"/>
</dbReference>
<dbReference type="Proteomes" id="UP000199398">
    <property type="component" value="Unassembled WGS sequence"/>
</dbReference>
<dbReference type="Proteomes" id="UP000270697">
    <property type="component" value="Unassembled WGS sequence"/>
</dbReference>
<dbReference type="GO" id="GO:0016787">
    <property type="term" value="F:hydrolase activity"/>
    <property type="evidence" value="ECO:0007669"/>
    <property type="project" value="UniProtKB-KW"/>
</dbReference>
<dbReference type="EMBL" id="RBXX01000002">
    <property type="protein sequence ID" value="RKT89171.1"/>
    <property type="molecule type" value="Genomic_DNA"/>
</dbReference>
<dbReference type="InterPro" id="IPR000073">
    <property type="entry name" value="AB_hydrolase_1"/>
</dbReference>
<dbReference type="RefSeq" id="WP_093146194.1">
    <property type="nucleotide sequence ID" value="NZ_FOUP01000001.1"/>
</dbReference>
<dbReference type="PANTHER" id="PTHR37017:SF11">
    <property type="entry name" value="ESTERASE_LIPASE_THIOESTERASE DOMAIN-CONTAINING PROTEIN"/>
    <property type="match status" value="1"/>
</dbReference>
<dbReference type="AlphaFoldDB" id="A0A1I4RX09"/>
<feature type="domain" description="AB hydrolase-1" evidence="1">
    <location>
        <begin position="11"/>
        <end position="278"/>
    </location>
</feature>
<organism evidence="3 4">
    <name type="scientific">Saccharopolyspora antimicrobica</name>
    <dbReference type="NCBI Taxonomy" id="455193"/>
    <lineage>
        <taxon>Bacteria</taxon>
        <taxon>Bacillati</taxon>
        <taxon>Actinomycetota</taxon>
        <taxon>Actinomycetes</taxon>
        <taxon>Pseudonocardiales</taxon>
        <taxon>Pseudonocardiaceae</taxon>
        <taxon>Saccharopolyspora</taxon>
    </lineage>
</organism>
<evidence type="ECO:0000313" key="3">
    <source>
        <dbReference type="EMBL" id="SFM56533.1"/>
    </source>
</evidence>
<gene>
    <name evidence="2" type="ORF">ATL45_7621</name>
    <name evidence="3" type="ORF">SAMN05421805_101724</name>
</gene>
<dbReference type="Gene3D" id="3.40.50.1820">
    <property type="entry name" value="alpha/beta hydrolase"/>
    <property type="match status" value="1"/>
</dbReference>
<dbReference type="OrthoDB" id="3827413at2"/>
<evidence type="ECO:0000259" key="1">
    <source>
        <dbReference type="Pfam" id="PF12697"/>
    </source>
</evidence>
<name>A0A1I4RX09_9PSEU</name>
<sequence length="289" mass="30784">MNRPSSSETVVLLVHGAWHNALHWTSTQRALARHGLASIAIDLPGSGLDAPVPTGYLQPGQPGLTSEKSALSDVTTQDSADVVLDALVGARTRYRNVVLVAHSAGGSAASAAAEQAPELLDHLVYLSAFVPAGRPRFADYIEAEENAGAVRIPPLGDPAELGAVRINPLSPDPAVIELIRRAFLNDLPATSPDSWRQFLHPDHPFSSMTTPVPVTAGHWGRLPRTFIRLTEDLALPPVTQDLMIAEANQVVPDNPIQVRSLPGGHSPFVTRPAELAAVLTEIALARTLR</sequence>
<keyword evidence="5" id="KW-1185">Reference proteome</keyword>